<keyword evidence="8" id="KW-1185">Reference proteome</keyword>
<dbReference type="Gene3D" id="1.20.1070.10">
    <property type="entry name" value="Rhodopsin 7-helix transmembrane proteins"/>
    <property type="match status" value="2"/>
</dbReference>
<dbReference type="AlphaFoldDB" id="A0A158QLK7"/>
<name>A0A158QLK7_HAEPC</name>
<dbReference type="OMA" id="RHIIIYI"/>
<dbReference type="InterPro" id="IPR000276">
    <property type="entry name" value="GPCR_Rhodpsn"/>
</dbReference>
<feature type="transmembrane region" description="Helical" evidence="5">
    <location>
        <begin position="125"/>
        <end position="148"/>
    </location>
</feature>
<organism evidence="9">
    <name type="scientific">Haemonchus placei</name>
    <name type="common">Barber's pole worm</name>
    <dbReference type="NCBI Taxonomy" id="6290"/>
    <lineage>
        <taxon>Eukaryota</taxon>
        <taxon>Metazoa</taxon>
        <taxon>Ecdysozoa</taxon>
        <taxon>Nematoda</taxon>
        <taxon>Chromadorea</taxon>
        <taxon>Rhabditida</taxon>
        <taxon>Rhabditina</taxon>
        <taxon>Rhabditomorpha</taxon>
        <taxon>Strongyloidea</taxon>
        <taxon>Trichostrongylidae</taxon>
        <taxon>Haemonchus</taxon>
    </lineage>
</organism>
<evidence type="ECO:0000256" key="3">
    <source>
        <dbReference type="ARBA" id="ARBA00022989"/>
    </source>
</evidence>
<dbReference type="InterPro" id="IPR053071">
    <property type="entry name" value="GPCR1-related_rcpt"/>
</dbReference>
<proteinExistence type="predicted"/>
<dbReference type="OrthoDB" id="5962323at2759"/>
<dbReference type="Proteomes" id="UP000268014">
    <property type="component" value="Unassembled WGS sequence"/>
</dbReference>
<feature type="transmembrane region" description="Helical" evidence="5">
    <location>
        <begin position="80"/>
        <end position="105"/>
    </location>
</feature>
<reference evidence="7 8" key="2">
    <citation type="submission" date="2018-11" db="EMBL/GenBank/DDBJ databases">
        <authorList>
            <consortium name="Pathogen Informatics"/>
        </authorList>
    </citation>
    <scope>NUCLEOTIDE SEQUENCE [LARGE SCALE GENOMIC DNA]</scope>
    <source>
        <strain evidence="7 8">MHpl1</strain>
    </source>
</reference>
<dbReference type="Pfam" id="PF00001">
    <property type="entry name" value="7tm_1"/>
    <property type="match status" value="1"/>
</dbReference>
<dbReference type="WBParaSite" id="HPLM_0000665901-mRNA-1">
    <property type="protein sequence ID" value="HPLM_0000665901-mRNA-1"/>
    <property type="gene ID" value="HPLM_0000665901"/>
</dbReference>
<evidence type="ECO:0000256" key="1">
    <source>
        <dbReference type="ARBA" id="ARBA00004370"/>
    </source>
</evidence>
<sequence length="364" mass="41413">MLDLFNLLGWGDFWNGEDLPAGASSRLVHVVIISQSQPPWLARPLYGLAAPAIILVTLVTNSFVVVVLSNKNLRTPTNYILLSMAITELMTGLSSCPWFLYYYTFGGLYVDQEYGLPDFWCKTHPYFAVHLPTIFHTAAIWLTVYLAIQRYIYVIGVDSWKALILCLRALLVHILPCVLLIIFTTCLFKTVNEADRKRSIHQMPSRKVQGSSGCLSSNRLMHATTRMLLVVIAIFLLIEIPVALIFIMHLLAVFYRLLDMSDYKTVNNLLIIRNFLIILTYPLNFAIYFGMSSSFKLQFRQLFSRQVLYVASPAEGAGWRPRFSVQLIDIHKLRRPSRLARKVTQVITIFLNEISTANSGHANC</sequence>
<accession>A0A158QLK7</accession>
<evidence type="ECO:0000313" key="8">
    <source>
        <dbReference type="Proteomes" id="UP000268014"/>
    </source>
</evidence>
<keyword evidence="3 5" id="KW-1133">Transmembrane helix</keyword>
<evidence type="ECO:0000313" key="7">
    <source>
        <dbReference type="EMBL" id="VDO29628.1"/>
    </source>
</evidence>
<dbReference type="CDD" id="cd14978">
    <property type="entry name" value="7tmA_FMRFamide_R-like"/>
    <property type="match status" value="1"/>
</dbReference>
<dbReference type="GO" id="GO:0016020">
    <property type="term" value="C:membrane"/>
    <property type="evidence" value="ECO:0007669"/>
    <property type="project" value="UniProtKB-SubCell"/>
</dbReference>
<feature type="transmembrane region" description="Helical" evidence="5">
    <location>
        <begin position="270"/>
        <end position="291"/>
    </location>
</feature>
<evidence type="ECO:0000259" key="6">
    <source>
        <dbReference type="PROSITE" id="PS50262"/>
    </source>
</evidence>
<gene>
    <name evidence="7" type="ORF">HPLM_LOCUS6651</name>
</gene>
<reference evidence="9" key="1">
    <citation type="submission" date="2016-04" db="UniProtKB">
        <authorList>
            <consortium name="WormBaseParasite"/>
        </authorList>
    </citation>
    <scope>IDENTIFICATION</scope>
</reference>
<evidence type="ECO:0000256" key="5">
    <source>
        <dbReference type="SAM" id="Phobius"/>
    </source>
</evidence>
<dbReference type="InterPro" id="IPR017452">
    <property type="entry name" value="GPCR_Rhodpsn_7TM"/>
</dbReference>
<evidence type="ECO:0000313" key="9">
    <source>
        <dbReference type="WBParaSite" id="HPLM_0000665901-mRNA-1"/>
    </source>
</evidence>
<dbReference type="Pfam" id="PF10324">
    <property type="entry name" value="7TM_GPCR_Srw"/>
    <property type="match status" value="1"/>
</dbReference>
<dbReference type="GO" id="GO:0008528">
    <property type="term" value="F:G protein-coupled peptide receptor activity"/>
    <property type="evidence" value="ECO:0007669"/>
    <property type="project" value="InterPro"/>
</dbReference>
<feature type="transmembrane region" description="Helical" evidence="5">
    <location>
        <begin position="45"/>
        <end position="68"/>
    </location>
</feature>
<feature type="domain" description="G-protein coupled receptors family 1 profile" evidence="6">
    <location>
        <begin position="60"/>
        <end position="351"/>
    </location>
</feature>
<evidence type="ECO:0000256" key="2">
    <source>
        <dbReference type="ARBA" id="ARBA00022692"/>
    </source>
</evidence>
<evidence type="ECO:0000256" key="4">
    <source>
        <dbReference type="ARBA" id="ARBA00023136"/>
    </source>
</evidence>
<dbReference type="PANTHER" id="PTHR47023">
    <property type="entry name" value="SEX PEPTIDE RECEPTOR"/>
    <property type="match status" value="1"/>
</dbReference>
<dbReference type="PRINTS" id="PR00237">
    <property type="entry name" value="GPCRRHODOPSN"/>
</dbReference>
<protein>
    <submittedName>
        <fullName evidence="9">G_PROTEIN_RECEP_F1_2 domain-containing protein</fullName>
    </submittedName>
</protein>
<dbReference type="PANTHER" id="PTHR47023:SF1">
    <property type="entry name" value="SEX PEPTIDE RECEPTOR"/>
    <property type="match status" value="1"/>
</dbReference>
<dbReference type="InterPro" id="IPR019427">
    <property type="entry name" value="7TM_GPCR_serpentine_rcpt_Srw"/>
</dbReference>
<feature type="transmembrane region" description="Helical" evidence="5">
    <location>
        <begin position="160"/>
        <end position="183"/>
    </location>
</feature>
<dbReference type="STRING" id="6290.A0A158QLK7"/>
<dbReference type="PROSITE" id="PS50262">
    <property type="entry name" value="G_PROTEIN_RECEP_F1_2"/>
    <property type="match status" value="1"/>
</dbReference>
<keyword evidence="2 5" id="KW-0812">Transmembrane</keyword>
<keyword evidence="4 5" id="KW-0472">Membrane</keyword>
<comment type="subcellular location">
    <subcellularLocation>
        <location evidence="1">Membrane</location>
    </subcellularLocation>
</comment>
<feature type="transmembrane region" description="Helical" evidence="5">
    <location>
        <begin position="227"/>
        <end position="258"/>
    </location>
</feature>
<dbReference type="EMBL" id="UZAF01016525">
    <property type="protein sequence ID" value="VDO29628.1"/>
    <property type="molecule type" value="Genomic_DNA"/>
</dbReference>
<dbReference type="SUPFAM" id="SSF81321">
    <property type="entry name" value="Family A G protein-coupled receptor-like"/>
    <property type="match status" value="1"/>
</dbReference>